<comment type="caution">
    <text evidence="3">The sequence shown here is derived from an EMBL/GenBank/DDBJ whole genome shotgun (WGS) entry which is preliminary data.</text>
</comment>
<evidence type="ECO:0000313" key="3">
    <source>
        <dbReference type="EMBL" id="GAA0737329.1"/>
    </source>
</evidence>
<dbReference type="EMBL" id="BAAACG010000008">
    <property type="protein sequence ID" value="GAA0737329.1"/>
    <property type="molecule type" value="Genomic_DNA"/>
</dbReference>
<keyword evidence="4" id="KW-1185">Reference proteome</keyword>
<name>A0ABN1JE39_9CLOT</name>
<feature type="domain" description="DUF1858" evidence="2">
    <location>
        <begin position="7"/>
        <end position="60"/>
    </location>
</feature>
<dbReference type="RefSeq" id="WP_343760130.1">
    <property type="nucleotide sequence ID" value="NZ_BAAACG010000008.1"/>
</dbReference>
<accession>A0ABN1JE39</accession>
<dbReference type="Pfam" id="PF13343">
    <property type="entry name" value="SBP_bac_6"/>
    <property type="match status" value="1"/>
</dbReference>
<dbReference type="InterPro" id="IPR015077">
    <property type="entry name" value="DUF1858"/>
</dbReference>
<evidence type="ECO:0000313" key="4">
    <source>
        <dbReference type="Proteomes" id="UP001501510"/>
    </source>
</evidence>
<dbReference type="Gene3D" id="3.40.190.10">
    <property type="entry name" value="Periplasmic binding protein-like II"/>
    <property type="match status" value="2"/>
</dbReference>
<dbReference type="PANTHER" id="PTHR30006:SF2">
    <property type="entry name" value="ABC TRANSPORTER SUBSTRATE-BINDING PROTEIN"/>
    <property type="match status" value="1"/>
</dbReference>
<gene>
    <name evidence="3" type="ORF">GCM10008906_13340</name>
</gene>
<sequence>MSNKYFDFKDTLYDITSKYSEAIDLLYDLGLQYIKDEKKRETLGKSISLEMALNMKKIDKEYFEDELIKKIKENKTYDVTIKGILPCPVRIPLVDAFEEFLKDKEDLKEKISYELKAASMGVDWLVECFEKSDGYKDLPDLFISAGFDLFFDKNLMGQYKSEFEDFTLIENYNKDFENDYIKLKDPDNEYSMLGVVPAVFLVNKEELGDIEIPTSWKDLFKDEFKNKVSLPIGDFDLFNAILLNIYKTYGTLGVEKLGESLLTSMHPSQMVKSHKRKTEKPIVTIMPYFFTKMVNENGPMAFVWPKDGAIISPIFMLSKKDKKEKLKPIVDFFSSKKVGEILAHNGKFPSIHPDVDNRIPKENKYMFLGWDYIKNNDIKDILDKCEKMFYKGIKEE</sequence>
<keyword evidence="1" id="KW-0732">Signal</keyword>
<dbReference type="PANTHER" id="PTHR30006">
    <property type="entry name" value="THIAMINE-BINDING PERIPLASMIC PROTEIN-RELATED"/>
    <property type="match status" value="1"/>
</dbReference>
<dbReference type="InterPro" id="IPR038062">
    <property type="entry name" value="ScdA-like_N_sf"/>
</dbReference>
<protein>
    <submittedName>
        <fullName evidence="3">ABC transporter substrate-binding protein</fullName>
    </submittedName>
</protein>
<dbReference type="Gene3D" id="1.10.3910.10">
    <property type="entry name" value="SP0561-like"/>
    <property type="match status" value="1"/>
</dbReference>
<evidence type="ECO:0000256" key="1">
    <source>
        <dbReference type="ARBA" id="ARBA00022729"/>
    </source>
</evidence>
<dbReference type="SUPFAM" id="SSF140683">
    <property type="entry name" value="SP0561-like"/>
    <property type="match status" value="1"/>
</dbReference>
<dbReference type="SUPFAM" id="SSF53850">
    <property type="entry name" value="Periplasmic binding protein-like II"/>
    <property type="match status" value="1"/>
</dbReference>
<dbReference type="Pfam" id="PF08984">
    <property type="entry name" value="DUF1858"/>
    <property type="match status" value="1"/>
</dbReference>
<reference evidence="3 4" key="1">
    <citation type="journal article" date="2019" name="Int. J. Syst. Evol. Microbiol.">
        <title>The Global Catalogue of Microorganisms (GCM) 10K type strain sequencing project: providing services to taxonomists for standard genome sequencing and annotation.</title>
        <authorList>
            <consortium name="The Broad Institute Genomics Platform"/>
            <consortium name="The Broad Institute Genome Sequencing Center for Infectious Disease"/>
            <person name="Wu L."/>
            <person name="Ma J."/>
        </authorList>
    </citation>
    <scope>NUCLEOTIDE SEQUENCE [LARGE SCALE GENOMIC DNA]</scope>
    <source>
        <strain evidence="3 4">JCM 1407</strain>
    </source>
</reference>
<dbReference type="Proteomes" id="UP001501510">
    <property type="component" value="Unassembled WGS sequence"/>
</dbReference>
<evidence type="ECO:0000259" key="2">
    <source>
        <dbReference type="Pfam" id="PF08984"/>
    </source>
</evidence>
<organism evidence="3 4">
    <name type="scientific">Clostridium oceanicum</name>
    <dbReference type="NCBI Taxonomy" id="1543"/>
    <lineage>
        <taxon>Bacteria</taxon>
        <taxon>Bacillati</taxon>
        <taxon>Bacillota</taxon>
        <taxon>Clostridia</taxon>
        <taxon>Eubacteriales</taxon>
        <taxon>Clostridiaceae</taxon>
        <taxon>Clostridium</taxon>
    </lineage>
</organism>
<proteinExistence type="predicted"/>